<reference evidence="3 4" key="1">
    <citation type="submission" date="2022-06" db="EMBL/GenBank/DDBJ databases">
        <title>Roseomonas CN29.</title>
        <authorList>
            <person name="Cheng Y."/>
            <person name="He X."/>
        </authorList>
    </citation>
    <scope>NUCLEOTIDE SEQUENCE [LARGE SCALE GENOMIC DNA]</scope>
    <source>
        <strain evidence="3 4">CN29</strain>
    </source>
</reference>
<evidence type="ECO:0000313" key="4">
    <source>
        <dbReference type="Proteomes" id="UP001524642"/>
    </source>
</evidence>
<evidence type="ECO:0000256" key="1">
    <source>
        <dbReference type="SAM" id="MobiDB-lite"/>
    </source>
</evidence>
<sequence length="78" mass="7225">MKTTAFALALAAGLIAAPAFAQVSTAPTPSAPGGVTRDQGAGAPGMSASPAAPMGSAGGPPNPQAGSQGVQPPSQQGN</sequence>
<feature type="signal peptide" evidence="2">
    <location>
        <begin position="1"/>
        <end position="21"/>
    </location>
</feature>
<evidence type="ECO:0008006" key="5">
    <source>
        <dbReference type="Google" id="ProtNLM"/>
    </source>
</evidence>
<feature type="region of interest" description="Disordered" evidence="1">
    <location>
        <begin position="24"/>
        <end position="78"/>
    </location>
</feature>
<evidence type="ECO:0000313" key="3">
    <source>
        <dbReference type="EMBL" id="MCR0983909.1"/>
    </source>
</evidence>
<feature type="compositionally biased region" description="Low complexity" evidence="1">
    <location>
        <begin position="64"/>
        <end position="78"/>
    </location>
</feature>
<accession>A0ABT1X727</accession>
<gene>
    <name evidence="3" type="ORF">NRP21_17785</name>
</gene>
<organism evidence="3 4">
    <name type="scientific">Roseomonas populi</name>
    <dbReference type="NCBI Taxonomy" id="3121582"/>
    <lineage>
        <taxon>Bacteria</taxon>
        <taxon>Pseudomonadati</taxon>
        <taxon>Pseudomonadota</taxon>
        <taxon>Alphaproteobacteria</taxon>
        <taxon>Acetobacterales</taxon>
        <taxon>Roseomonadaceae</taxon>
        <taxon>Roseomonas</taxon>
    </lineage>
</organism>
<evidence type="ECO:0000256" key="2">
    <source>
        <dbReference type="SAM" id="SignalP"/>
    </source>
</evidence>
<name>A0ABT1X727_9PROT</name>
<keyword evidence="2" id="KW-0732">Signal</keyword>
<proteinExistence type="predicted"/>
<dbReference type="RefSeq" id="WP_257717574.1">
    <property type="nucleotide sequence ID" value="NZ_JANJOU010000017.1"/>
</dbReference>
<dbReference type="EMBL" id="JANJOU010000017">
    <property type="protein sequence ID" value="MCR0983909.1"/>
    <property type="molecule type" value="Genomic_DNA"/>
</dbReference>
<protein>
    <recommendedName>
        <fullName evidence="5">Proteophosphoglycan ppg4</fullName>
    </recommendedName>
</protein>
<feature type="compositionally biased region" description="Low complexity" evidence="1">
    <location>
        <begin position="40"/>
        <end position="55"/>
    </location>
</feature>
<comment type="caution">
    <text evidence="3">The sequence shown here is derived from an EMBL/GenBank/DDBJ whole genome shotgun (WGS) entry which is preliminary data.</text>
</comment>
<feature type="chain" id="PRO_5046155865" description="Proteophosphoglycan ppg4" evidence="2">
    <location>
        <begin position="22"/>
        <end position="78"/>
    </location>
</feature>
<dbReference type="Proteomes" id="UP001524642">
    <property type="component" value="Unassembled WGS sequence"/>
</dbReference>
<keyword evidence="4" id="KW-1185">Reference proteome</keyword>